<dbReference type="RefSeq" id="WP_377498030.1">
    <property type="nucleotide sequence ID" value="NZ_JBHMDO010000034.1"/>
</dbReference>
<evidence type="ECO:0000313" key="2">
    <source>
        <dbReference type="Proteomes" id="UP001589747"/>
    </source>
</evidence>
<organism evidence="1 2">
    <name type="scientific">Paenibacillus aurantiacus</name>
    <dbReference type="NCBI Taxonomy" id="1936118"/>
    <lineage>
        <taxon>Bacteria</taxon>
        <taxon>Bacillati</taxon>
        <taxon>Bacillota</taxon>
        <taxon>Bacilli</taxon>
        <taxon>Bacillales</taxon>
        <taxon>Paenibacillaceae</taxon>
        <taxon>Paenibacillus</taxon>
    </lineage>
</organism>
<dbReference type="Proteomes" id="UP001589747">
    <property type="component" value="Unassembled WGS sequence"/>
</dbReference>
<proteinExistence type="predicted"/>
<keyword evidence="2" id="KW-1185">Reference proteome</keyword>
<reference evidence="1 2" key="1">
    <citation type="submission" date="2024-09" db="EMBL/GenBank/DDBJ databases">
        <authorList>
            <person name="Sun Q."/>
            <person name="Mori K."/>
        </authorList>
    </citation>
    <scope>NUCLEOTIDE SEQUENCE [LARGE SCALE GENOMIC DNA]</scope>
    <source>
        <strain evidence="1 2">TISTR 2452</strain>
    </source>
</reference>
<dbReference type="EMBL" id="JBHMDO010000034">
    <property type="protein sequence ID" value="MFB9328581.1"/>
    <property type="molecule type" value="Genomic_DNA"/>
</dbReference>
<gene>
    <name evidence="1" type="ORF">ACFFSY_21820</name>
</gene>
<sequence>MNFLSALARYVGRRVEVIQSAQYVSGILIGVGDGFFQVQTSGTAYGGEPPTTVSASRTELVRILS</sequence>
<name>A0ABV5KTP7_9BACL</name>
<evidence type="ECO:0000313" key="1">
    <source>
        <dbReference type="EMBL" id="MFB9328581.1"/>
    </source>
</evidence>
<comment type="caution">
    <text evidence="1">The sequence shown here is derived from an EMBL/GenBank/DDBJ whole genome shotgun (WGS) entry which is preliminary data.</text>
</comment>
<accession>A0ABV5KTP7</accession>
<protein>
    <submittedName>
        <fullName evidence="1">Uncharacterized protein</fullName>
    </submittedName>
</protein>